<feature type="transmembrane region" description="Helical" evidence="6">
    <location>
        <begin position="387"/>
        <end position="408"/>
    </location>
</feature>
<keyword evidence="3 6" id="KW-0812">Transmembrane</keyword>
<evidence type="ECO:0000256" key="6">
    <source>
        <dbReference type="SAM" id="Phobius"/>
    </source>
</evidence>
<dbReference type="PANTHER" id="PTHR43385:SF1">
    <property type="entry name" value="RIBOFLAVIN TRANSPORTER RIBJ"/>
    <property type="match status" value="1"/>
</dbReference>
<feature type="transmembrane region" description="Helical" evidence="6">
    <location>
        <begin position="420"/>
        <end position="439"/>
    </location>
</feature>
<evidence type="ECO:0000256" key="4">
    <source>
        <dbReference type="ARBA" id="ARBA00022989"/>
    </source>
</evidence>
<dbReference type="SUPFAM" id="SSF103473">
    <property type="entry name" value="MFS general substrate transporter"/>
    <property type="match status" value="1"/>
</dbReference>
<evidence type="ECO:0000256" key="3">
    <source>
        <dbReference type="ARBA" id="ARBA00022692"/>
    </source>
</evidence>
<proteinExistence type="predicted"/>
<dbReference type="PANTHER" id="PTHR43385">
    <property type="entry name" value="RIBOFLAVIN TRANSPORTER RIBJ"/>
    <property type="match status" value="1"/>
</dbReference>
<feature type="transmembrane region" description="Helical" evidence="6">
    <location>
        <begin position="165"/>
        <end position="186"/>
    </location>
</feature>
<dbReference type="EMBL" id="RRYP01001930">
    <property type="protein sequence ID" value="TNV85319.1"/>
    <property type="molecule type" value="Genomic_DNA"/>
</dbReference>
<comment type="caution">
    <text evidence="7">The sequence shown here is derived from an EMBL/GenBank/DDBJ whole genome shotgun (WGS) entry which is preliminary data.</text>
</comment>
<dbReference type="InterPro" id="IPR052983">
    <property type="entry name" value="MFS_Riboflavin_Transporter"/>
</dbReference>
<evidence type="ECO:0000256" key="1">
    <source>
        <dbReference type="ARBA" id="ARBA00004141"/>
    </source>
</evidence>
<dbReference type="AlphaFoldDB" id="A0A8J8P3E0"/>
<evidence type="ECO:0000313" key="7">
    <source>
        <dbReference type="EMBL" id="TNV85319.1"/>
    </source>
</evidence>
<keyword evidence="2" id="KW-0813">Transport</keyword>
<keyword evidence="4 6" id="KW-1133">Transmembrane helix</keyword>
<dbReference type="GO" id="GO:0016020">
    <property type="term" value="C:membrane"/>
    <property type="evidence" value="ECO:0007669"/>
    <property type="project" value="UniProtKB-SubCell"/>
</dbReference>
<name>A0A8J8P3E0_HALGN</name>
<dbReference type="InterPro" id="IPR036259">
    <property type="entry name" value="MFS_trans_sf"/>
</dbReference>
<protein>
    <submittedName>
        <fullName evidence="7">Uncharacterized protein</fullName>
    </submittedName>
</protein>
<comment type="subcellular location">
    <subcellularLocation>
        <location evidence="1">Membrane</location>
        <topology evidence="1">Multi-pass membrane protein</topology>
    </subcellularLocation>
</comment>
<keyword evidence="5 6" id="KW-0472">Membrane</keyword>
<accession>A0A8J8P3E0</accession>
<feature type="transmembrane region" description="Helical" evidence="6">
    <location>
        <begin position="328"/>
        <end position="346"/>
    </location>
</feature>
<sequence>MQKYQNEGSLGKLVQAISIRNFLPLIGSLLARFNFGMIFIWGNISTYVVSFINWEEQSKDDRTSIDEALIGLPISLVFMTVGLQISSHSSFKSKQQLLYLIGYLAFILGNFIAFRNTLGDTLSSFSAFLIPSSIISPLGIGLAYNGAQAISIKHFPKQQSLVSTLHLLAFGLGTCFWSLYSTIIMVNPENVDPKATLQMHEGQQVHGLFSDYSEEQKIYSNVSHLFDGLIKFWTVSAAISMISIIIPAAKANTIINRGSPNLNTRLLTREHSCDKDNERMNQALFIQALSSSQSMTLVSISSLSLVFHYFQMNTFKIFGFMIGHSDHYLTWLGALGALLGTLLRVLQPSYLPLKNQSILTCLSFVLLAQFTLSLTLTSVAFSQILYLLWNLAGSLCYSALFVLVPLLVQRIFGAEIGNKLFGCLYFIFSIVSLLFAYLLDAWLERVGYDMVMSVASICSLIALVIVRHGGLREEPFQQMAIKRYLSGAEEDRQWGVLEETQSKASTSYSKVSTRIN</sequence>
<dbReference type="OrthoDB" id="410267at2759"/>
<keyword evidence="8" id="KW-1185">Reference proteome</keyword>
<reference evidence="7" key="1">
    <citation type="submission" date="2019-06" db="EMBL/GenBank/DDBJ databases">
        <authorList>
            <person name="Zheng W."/>
        </authorList>
    </citation>
    <scope>NUCLEOTIDE SEQUENCE</scope>
    <source>
        <strain evidence="7">QDHG01</strain>
    </source>
</reference>
<feature type="transmembrane region" description="Helical" evidence="6">
    <location>
        <begin position="68"/>
        <end position="85"/>
    </location>
</feature>
<feature type="transmembrane region" description="Helical" evidence="6">
    <location>
        <begin position="358"/>
        <end position="381"/>
    </location>
</feature>
<feature type="transmembrane region" description="Helical" evidence="6">
    <location>
        <begin position="284"/>
        <end position="308"/>
    </location>
</feature>
<feature type="transmembrane region" description="Helical" evidence="6">
    <location>
        <begin position="21"/>
        <end position="48"/>
    </location>
</feature>
<feature type="transmembrane region" description="Helical" evidence="6">
    <location>
        <begin position="230"/>
        <end position="249"/>
    </location>
</feature>
<organism evidence="7 8">
    <name type="scientific">Halteria grandinella</name>
    <dbReference type="NCBI Taxonomy" id="5974"/>
    <lineage>
        <taxon>Eukaryota</taxon>
        <taxon>Sar</taxon>
        <taxon>Alveolata</taxon>
        <taxon>Ciliophora</taxon>
        <taxon>Intramacronucleata</taxon>
        <taxon>Spirotrichea</taxon>
        <taxon>Stichotrichia</taxon>
        <taxon>Sporadotrichida</taxon>
        <taxon>Halteriidae</taxon>
        <taxon>Halteria</taxon>
    </lineage>
</organism>
<feature type="transmembrane region" description="Helical" evidence="6">
    <location>
        <begin position="97"/>
        <end position="113"/>
    </location>
</feature>
<feature type="transmembrane region" description="Helical" evidence="6">
    <location>
        <begin position="445"/>
        <end position="466"/>
    </location>
</feature>
<evidence type="ECO:0000256" key="5">
    <source>
        <dbReference type="ARBA" id="ARBA00023136"/>
    </source>
</evidence>
<evidence type="ECO:0000256" key="2">
    <source>
        <dbReference type="ARBA" id="ARBA00022448"/>
    </source>
</evidence>
<dbReference type="Proteomes" id="UP000785679">
    <property type="component" value="Unassembled WGS sequence"/>
</dbReference>
<feature type="transmembrane region" description="Helical" evidence="6">
    <location>
        <begin position="125"/>
        <end position="144"/>
    </location>
</feature>
<evidence type="ECO:0000313" key="8">
    <source>
        <dbReference type="Proteomes" id="UP000785679"/>
    </source>
</evidence>
<gene>
    <name evidence="7" type="ORF">FGO68_gene7803</name>
</gene>